<sequence>MERNSFEIRAIVCDLGNHTLRSELKGNFSCANPFDSSRAVYICPDSLQALSAGVDDDHPGAVGAMKRMRILEIGKNCETLIKINSVHPSYDNRKEEYLNLESIHEHPNYTLSSNGNDITIIKLVGYLKFSDGKPQCCVATEGQYDSLRSSCACSRDELTPRKSGYTKPTSIPNNGTWCCGSRRKKITLSSSIPGDNWPECLLEDTPMTPLSMGSSGKIQ</sequence>
<reference evidence="1" key="1">
    <citation type="submission" date="2021-02" db="EMBL/GenBank/DDBJ databases">
        <authorList>
            <person name="Bekaert M."/>
        </authorList>
    </citation>
    <scope>NUCLEOTIDE SEQUENCE</scope>
    <source>
        <strain evidence="1">IoA-00</strain>
    </source>
</reference>
<protein>
    <submittedName>
        <fullName evidence="1">(salmon louse) hypothetical protein</fullName>
    </submittedName>
</protein>
<organism evidence="1 2">
    <name type="scientific">Lepeophtheirus salmonis</name>
    <name type="common">Salmon louse</name>
    <name type="synonym">Caligus salmonis</name>
    <dbReference type="NCBI Taxonomy" id="72036"/>
    <lineage>
        <taxon>Eukaryota</taxon>
        <taxon>Metazoa</taxon>
        <taxon>Ecdysozoa</taxon>
        <taxon>Arthropoda</taxon>
        <taxon>Crustacea</taxon>
        <taxon>Multicrustacea</taxon>
        <taxon>Hexanauplia</taxon>
        <taxon>Copepoda</taxon>
        <taxon>Siphonostomatoida</taxon>
        <taxon>Caligidae</taxon>
        <taxon>Lepeophtheirus</taxon>
    </lineage>
</organism>
<dbReference type="InterPro" id="IPR043504">
    <property type="entry name" value="Peptidase_S1_PA_chymotrypsin"/>
</dbReference>
<accession>A0A817FB95</accession>
<gene>
    <name evidence="1" type="ORF">LSAA_160</name>
</gene>
<proteinExistence type="predicted"/>
<dbReference type="EMBL" id="CAJNVT010000042">
    <property type="protein sequence ID" value="CAF2743293.1"/>
    <property type="molecule type" value="Genomic_DNA"/>
</dbReference>
<keyword evidence="2" id="KW-1185">Reference proteome</keyword>
<dbReference type="InterPro" id="IPR009003">
    <property type="entry name" value="Peptidase_S1_PA"/>
</dbReference>
<dbReference type="SUPFAM" id="SSF50494">
    <property type="entry name" value="Trypsin-like serine proteases"/>
    <property type="match status" value="1"/>
</dbReference>
<comment type="caution">
    <text evidence="1">The sequence shown here is derived from an EMBL/GenBank/DDBJ whole genome shotgun (WGS) entry which is preliminary data.</text>
</comment>
<dbReference type="Gene3D" id="2.40.10.10">
    <property type="entry name" value="Trypsin-like serine proteases"/>
    <property type="match status" value="1"/>
</dbReference>
<evidence type="ECO:0000313" key="1">
    <source>
        <dbReference type="EMBL" id="CAF2743293.1"/>
    </source>
</evidence>
<dbReference type="Proteomes" id="UP000675881">
    <property type="component" value="Unassembled WGS sequence"/>
</dbReference>
<name>A0A817FB95_LEPSM</name>
<evidence type="ECO:0000313" key="2">
    <source>
        <dbReference type="Proteomes" id="UP000675881"/>
    </source>
</evidence>
<dbReference type="AlphaFoldDB" id="A0A817FB95"/>